<evidence type="ECO:0000313" key="3">
    <source>
        <dbReference type="EMBL" id="GAG67031.1"/>
    </source>
</evidence>
<dbReference type="EMBL" id="BART01002735">
    <property type="protein sequence ID" value="GAG67031.1"/>
    <property type="molecule type" value="Genomic_DNA"/>
</dbReference>
<sequence>MFVNFLPITNLAESGPLTWDMAKQIIQSQHTLAIYGITAVVGLAILVVAASWLWNLYLHKRKLQRAIESLRSEITTKAKEDFAKLTERVKDEVAEMKKQIEKSVAKRMTEFNAEKARLFALAADQSKLWERASFWWAEAIEGYAKAESEKGIRIAVDALNSRLGKCKKLGDGLKESIKKHLSFIPKILGEEKEQIEDKLKKLPEEIKEH</sequence>
<keyword evidence="2" id="KW-1133">Transmembrane helix</keyword>
<evidence type="ECO:0000256" key="2">
    <source>
        <dbReference type="SAM" id="Phobius"/>
    </source>
</evidence>
<protein>
    <submittedName>
        <fullName evidence="3">Uncharacterized protein</fullName>
    </submittedName>
</protein>
<organism evidence="3">
    <name type="scientific">marine sediment metagenome</name>
    <dbReference type="NCBI Taxonomy" id="412755"/>
    <lineage>
        <taxon>unclassified sequences</taxon>
        <taxon>metagenomes</taxon>
        <taxon>ecological metagenomes</taxon>
    </lineage>
</organism>
<reference evidence="3" key="1">
    <citation type="journal article" date="2014" name="Front. Microbiol.">
        <title>High frequency of phylogenetically diverse reductive dehalogenase-homologous genes in deep subseafloor sedimentary metagenomes.</title>
        <authorList>
            <person name="Kawai M."/>
            <person name="Futagami T."/>
            <person name="Toyoda A."/>
            <person name="Takaki Y."/>
            <person name="Nishi S."/>
            <person name="Hori S."/>
            <person name="Arai W."/>
            <person name="Tsubouchi T."/>
            <person name="Morono Y."/>
            <person name="Uchiyama I."/>
            <person name="Ito T."/>
            <person name="Fujiyama A."/>
            <person name="Inagaki F."/>
            <person name="Takami H."/>
        </authorList>
    </citation>
    <scope>NUCLEOTIDE SEQUENCE</scope>
    <source>
        <strain evidence="3">Expedition CK06-06</strain>
    </source>
</reference>
<keyword evidence="2" id="KW-0472">Membrane</keyword>
<accession>X1B4U8</accession>
<name>X1B4U8_9ZZZZ</name>
<dbReference type="AlphaFoldDB" id="X1B4U8"/>
<keyword evidence="1" id="KW-0175">Coiled coil</keyword>
<gene>
    <name evidence="3" type="ORF">S01H4_08102</name>
</gene>
<feature type="coiled-coil region" evidence="1">
    <location>
        <begin position="60"/>
        <end position="106"/>
    </location>
</feature>
<keyword evidence="2" id="KW-0812">Transmembrane</keyword>
<feature type="transmembrane region" description="Helical" evidence="2">
    <location>
        <begin position="32"/>
        <end position="57"/>
    </location>
</feature>
<proteinExistence type="predicted"/>
<comment type="caution">
    <text evidence="3">The sequence shown here is derived from an EMBL/GenBank/DDBJ whole genome shotgun (WGS) entry which is preliminary data.</text>
</comment>
<evidence type="ECO:0000256" key="1">
    <source>
        <dbReference type="SAM" id="Coils"/>
    </source>
</evidence>